<sequence length="53" mass="5962">KSTSGFKISGGEGYVSPRWFEREEVRMDGDILEVDCSRFGDVVQSGMNWSNKS</sequence>
<organism evidence="1 2">
    <name type="scientific">Trifolium medium</name>
    <dbReference type="NCBI Taxonomy" id="97028"/>
    <lineage>
        <taxon>Eukaryota</taxon>
        <taxon>Viridiplantae</taxon>
        <taxon>Streptophyta</taxon>
        <taxon>Embryophyta</taxon>
        <taxon>Tracheophyta</taxon>
        <taxon>Spermatophyta</taxon>
        <taxon>Magnoliopsida</taxon>
        <taxon>eudicotyledons</taxon>
        <taxon>Gunneridae</taxon>
        <taxon>Pentapetalae</taxon>
        <taxon>rosids</taxon>
        <taxon>fabids</taxon>
        <taxon>Fabales</taxon>
        <taxon>Fabaceae</taxon>
        <taxon>Papilionoideae</taxon>
        <taxon>50 kb inversion clade</taxon>
        <taxon>NPAAA clade</taxon>
        <taxon>Hologalegina</taxon>
        <taxon>IRL clade</taxon>
        <taxon>Trifolieae</taxon>
        <taxon>Trifolium</taxon>
    </lineage>
</organism>
<comment type="caution">
    <text evidence="1">The sequence shown here is derived from an EMBL/GenBank/DDBJ whole genome shotgun (WGS) entry which is preliminary data.</text>
</comment>
<dbReference type="EMBL" id="LXQA010813544">
    <property type="protein sequence ID" value="MCI72228.1"/>
    <property type="molecule type" value="Genomic_DNA"/>
</dbReference>
<evidence type="ECO:0000313" key="1">
    <source>
        <dbReference type="EMBL" id="MCI72228.1"/>
    </source>
</evidence>
<feature type="non-terminal residue" evidence="1">
    <location>
        <position position="1"/>
    </location>
</feature>
<dbReference type="AlphaFoldDB" id="A0A392UGZ7"/>
<proteinExistence type="predicted"/>
<evidence type="ECO:0000313" key="2">
    <source>
        <dbReference type="Proteomes" id="UP000265520"/>
    </source>
</evidence>
<accession>A0A392UGZ7</accession>
<protein>
    <submittedName>
        <fullName evidence="1">Uncharacterized protein</fullName>
    </submittedName>
</protein>
<dbReference type="Proteomes" id="UP000265520">
    <property type="component" value="Unassembled WGS sequence"/>
</dbReference>
<reference evidence="1 2" key="1">
    <citation type="journal article" date="2018" name="Front. Plant Sci.">
        <title>Red Clover (Trifolium pratense) and Zigzag Clover (T. medium) - A Picture of Genomic Similarities and Differences.</title>
        <authorList>
            <person name="Dluhosova J."/>
            <person name="Istvanek J."/>
            <person name="Nedelnik J."/>
            <person name="Repkova J."/>
        </authorList>
    </citation>
    <scope>NUCLEOTIDE SEQUENCE [LARGE SCALE GENOMIC DNA]</scope>
    <source>
        <strain evidence="2">cv. 10/8</strain>
        <tissue evidence="1">Leaf</tissue>
    </source>
</reference>
<name>A0A392UGZ7_9FABA</name>
<keyword evidence="2" id="KW-1185">Reference proteome</keyword>